<sequence>MNLKLTIITINYNNLEGLKKTFESVFMQSLQGFEYIVIDGGSSDGSKEYIEERADKITYWVSEPDRGVYHAMNKGIEVAKGEYVLFINSGDELYEKSTLENAIPQLYGEDMITGNLQFISSTHEYLGIGRAQVSFIEMYHDTIWHPSTFIKREAFEDTQLYDEQLKICSDWKWFLLAIFKYKKSYRKIEHTIAKFYLDGISASTENQSLIRKEREQTFIEYFNFSAIDFIKIDELLNDRKALKVLEGRLDSLKNSRLLKILYQLGIFKAYKYL</sequence>
<dbReference type="RefSeq" id="WP_188616990.1">
    <property type="nucleotide sequence ID" value="NZ_BMLV01000002.1"/>
</dbReference>
<dbReference type="InterPro" id="IPR001173">
    <property type="entry name" value="Glyco_trans_2-like"/>
</dbReference>
<dbReference type="Pfam" id="PF00535">
    <property type="entry name" value="Glycos_transf_2"/>
    <property type="match status" value="1"/>
</dbReference>
<gene>
    <name evidence="2" type="ORF">GCM10010992_10030</name>
</gene>
<dbReference type="SUPFAM" id="SSF53448">
    <property type="entry name" value="Nucleotide-diphospho-sugar transferases"/>
    <property type="match status" value="1"/>
</dbReference>
<evidence type="ECO:0000313" key="2">
    <source>
        <dbReference type="EMBL" id="GGP03076.1"/>
    </source>
</evidence>
<dbReference type="Proteomes" id="UP000620064">
    <property type="component" value="Unassembled WGS sequence"/>
</dbReference>
<accession>A0ABQ2NJS0</accession>
<dbReference type="EMBL" id="BMLV01000002">
    <property type="protein sequence ID" value="GGP03076.1"/>
    <property type="molecule type" value="Genomic_DNA"/>
</dbReference>
<name>A0ABQ2NJS0_9FLAO</name>
<feature type="domain" description="Glycosyltransferase 2-like" evidence="1">
    <location>
        <begin position="6"/>
        <end position="115"/>
    </location>
</feature>
<proteinExistence type="predicted"/>
<dbReference type="PANTHER" id="PTHR22916">
    <property type="entry name" value="GLYCOSYLTRANSFERASE"/>
    <property type="match status" value="1"/>
</dbReference>
<organism evidence="2 3">
    <name type="scientific">Cloacibacterium rupense</name>
    <dbReference type="NCBI Taxonomy" id="517423"/>
    <lineage>
        <taxon>Bacteria</taxon>
        <taxon>Pseudomonadati</taxon>
        <taxon>Bacteroidota</taxon>
        <taxon>Flavobacteriia</taxon>
        <taxon>Flavobacteriales</taxon>
        <taxon>Weeksellaceae</taxon>
    </lineage>
</organism>
<dbReference type="PANTHER" id="PTHR22916:SF67">
    <property type="entry name" value="COLANIC ACID BIOSYNTHESIS GLYCOSYL TRANSFERASE WCAE-RELATED"/>
    <property type="match status" value="1"/>
</dbReference>
<protein>
    <submittedName>
        <fullName evidence="2">Glycosyl transferase</fullName>
    </submittedName>
</protein>
<dbReference type="InterPro" id="IPR029044">
    <property type="entry name" value="Nucleotide-diphossugar_trans"/>
</dbReference>
<dbReference type="CDD" id="cd06433">
    <property type="entry name" value="GT_2_WfgS_like"/>
    <property type="match status" value="1"/>
</dbReference>
<dbReference type="GO" id="GO:0016740">
    <property type="term" value="F:transferase activity"/>
    <property type="evidence" value="ECO:0007669"/>
    <property type="project" value="UniProtKB-KW"/>
</dbReference>
<keyword evidence="2" id="KW-0808">Transferase</keyword>
<evidence type="ECO:0000259" key="1">
    <source>
        <dbReference type="Pfam" id="PF00535"/>
    </source>
</evidence>
<evidence type="ECO:0000313" key="3">
    <source>
        <dbReference type="Proteomes" id="UP000620064"/>
    </source>
</evidence>
<keyword evidence="3" id="KW-1185">Reference proteome</keyword>
<dbReference type="Gene3D" id="3.90.550.10">
    <property type="entry name" value="Spore Coat Polysaccharide Biosynthesis Protein SpsA, Chain A"/>
    <property type="match status" value="1"/>
</dbReference>
<reference evidence="3" key="1">
    <citation type="journal article" date="2019" name="Int. J. Syst. Evol. Microbiol.">
        <title>The Global Catalogue of Microorganisms (GCM) 10K type strain sequencing project: providing services to taxonomists for standard genome sequencing and annotation.</title>
        <authorList>
            <consortium name="The Broad Institute Genomics Platform"/>
            <consortium name="The Broad Institute Genome Sequencing Center for Infectious Disease"/>
            <person name="Wu L."/>
            <person name="Ma J."/>
        </authorList>
    </citation>
    <scope>NUCLEOTIDE SEQUENCE [LARGE SCALE GENOMIC DNA]</scope>
    <source>
        <strain evidence="3">CGMCC 1.7656</strain>
    </source>
</reference>
<comment type="caution">
    <text evidence="2">The sequence shown here is derived from an EMBL/GenBank/DDBJ whole genome shotgun (WGS) entry which is preliminary data.</text>
</comment>